<protein>
    <submittedName>
        <fullName evidence="1">Phage tail protein</fullName>
    </submittedName>
</protein>
<comment type="caution">
    <text evidence="1">The sequence shown here is derived from an EMBL/GenBank/DDBJ whole genome shotgun (WGS) entry which is preliminary data.</text>
</comment>
<gene>
    <name evidence="1" type="ORF">H0A36_28525</name>
</gene>
<keyword evidence="2" id="KW-1185">Reference proteome</keyword>
<dbReference type="InterPro" id="IPR004174">
    <property type="entry name" value="GpW"/>
</dbReference>
<feature type="non-terminal residue" evidence="1">
    <location>
        <position position="49"/>
    </location>
</feature>
<dbReference type="AlphaFoldDB" id="A0A853I9J6"/>
<dbReference type="InterPro" id="IPR036626">
    <property type="entry name" value="GpW_sf"/>
</dbReference>
<dbReference type="Pfam" id="PF02831">
    <property type="entry name" value="gpW"/>
    <property type="match status" value="1"/>
</dbReference>
<dbReference type="Proteomes" id="UP000569732">
    <property type="component" value="Unassembled WGS sequence"/>
</dbReference>
<dbReference type="GO" id="GO:0019058">
    <property type="term" value="P:viral life cycle"/>
    <property type="evidence" value="ECO:0007669"/>
    <property type="project" value="InterPro"/>
</dbReference>
<dbReference type="Gene3D" id="3.30.1580.10">
    <property type="entry name" value="Head-to-tail joining protein W"/>
    <property type="match status" value="1"/>
</dbReference>
<sequence>MNHQQRLEEAKAALHKLQTGSLRATVRDSEGNSVTFHAPQQLEHYIKSL</sequence>
<dbReference type="RefSeq" id="WP_219340283.1">
    <property type="nucleotide sequence ID" value="NZ_JACCKB010000203.1"/>
</dbReference>
<proteinExistence type="predicted"/>
<evidence type="ECO:0000313" key="1">
    <source>
        <dbReference type="EMBL" id="NYZ69963.1"/>
    </source>
</evidence>
<organism evidence="1 2">
    <name type="scientific">Spartinivicinus marinus</name>
    <dbReference type="NCBI Taxonomy" id="2994442"/>
    <lineage>
        <taxon>Bacteria</taxon>
        <taxon>Pseudomonadati</taxon>
        <taxon>Pseudomonadota</taxon>
        <taxon>Gammaproteobacteria</taxon>
        <taxon>Oceanospirillales</taxon>
        <taxon>Zooshikellaceae</taxon>
        <taxon>Spartinivicinus</taxon>
    </lineage>
</organism>
<evidence type="ECO:0000313" key="2">
    <source>
        <dbReference type="Proteomes" id="UP000569732"/>
    </source>
</evidence>
<accession>A0A853I9J6</accession>
<dbReference type="SUPFAM" id="SSF64210">
    <property type="entry name" value="Head-to-tail joining protein W, gpW"/>
    <property type="match status" value="1"/>
</dbReference>
<reference evidence="1 2" key="1">
    <citation type="submission" date="2020-07" db="EMBL/GenBank/DDBJ databases">
        <title>Endozoicomonas sp. nov., isolated from sediment.</title>
        <authorList>
            <person name="Gu T."/>
        </authorList>
    </citation>
    <scope>NUCLEOTIDE SEQUENCE [LARGE SCALE GENOMIC DNA]</scope>
    <source>
        <strain evidence="1 2">SM1973</strain>
    </source>
</reference>
<dbReference type="EMBL" id="JACCKB010000203">
    <property type="protein sequence ID" value="NYZ69963.1"/>
    <property type="molecule type" value="Genomic_DNA"/>
</dbReference>
<name>A0A853I9J6_9GAMM</name>